<dbReference type="EMBL" id="BARU01007963">
    <property type="protein sequence ID" value="GAH34860.1"/>
    <property type="molecule type" value="Genomic_DNA"/>
</dbReference>
<dbReference type="Gene3D" id="2.60.40.10">
    <property type="entry name" value="Immunoglobulins"/>
    <property type="match status" value="1"/>
</dbReference>
<dbReference type="AlphaFoldDB" id="X1FQP3"/>
<dbReference type="InterPro" id="IPR013783">
    <property type="entry name" value="Ig-like_fold"/>
</dbReference>
<comment type="caution">
    <text evidence="1">The sequence shown here is derived from an EMBL/GenBank/DDBJ whole genome shotgun (WGS) entry which is preliminary data.</text>
</comment>
<sequence>TAQLTINVVAINHPPVVDSLTSEWQRVGKAAASTIECIAQDQDGDELNYIWSAEGGNISGEGAVVTWVAPNAYGNYIITVTVTDGRGGEASDSIVIKVCSCPDAAS</sequence>
<evidence type="ECO:0000313" key="1">
    <source>
        <dbReference type="EMBL" id="GAH34860.1"/>
    </source>
</evidence>
<dbReference type="Pfam" id="PF17963">
    <property type="entry name" value="Big_9"/>
    <property type="match status" value="1"/>
</dbReference>
<feature type="non-terminal residue" evidence="1">
    <location>
        <position position="1"/>
    </location>
</feature>
<organism evidence="1">
    <name type="scientific">marine sediment metagenome</name>
    <dbReference type="NCBI Taxonomy" id="412755"/>
    <lineage>
        <taxon>unclassified sequences</taxon>
        <taxon>metagenomes</taxon>
        <taxon>ecological metagenomes</taxon>
    </lineage>
</organism>
<name>X1FQP3_9ZZZZ</name>
<reference evidence="1" key="1">
    <citation type="journal article" date="2014" name="Front. Microbiol.">
        <title>High frequency of phylogenetically diverse reductive dehalogenase-homologous genes in deep subseafloor sedimentary metagenomes.</title>
        <authorList>
            <person name="Kawai M."/>
            <person name="Futagami T."/>
            <person name="Toyoda A."/>
            <person name="Takaki Y."/>
            <person name="Nishi S."/>
            <person name="Hori S."/>
            <person name="Arai W."/>
            <person name="Tsubouchi T."/>
            <person name="Morono Y."/>
            <person name="Uchiyama I."/>
            <person name="Ito T."/>
            <person name="Fujiyama A."/>
            <person name="Inagaki F."/>
            <person name="Takami H."/>
        </authorList>
    </citation>
    <scope>NUCLEOTIDE SEQUENCE</scope>
    <source>
        <strain evidence="1">Expedition CK06-06</strain>
    </source>
</reference>
<proteinExistence type="predicted"/>
<dbReference type="SUPFAM" id="SSF49299">
    <property type="entry name" value="PKD domain"/>
    <property type="match status" value="1"/>
</dbReference>
<protein>
    <recommendedName>
        <fullName evidence="2">PKD domain-containing protein</fullName>
    </recommendedName>
</protein>
<accession>X1FQP3</accession>
<gene>
    <name evidence="1" type="ORF">S03H2_15644</name>
</gene>
<dbReference type="InterPro" id="IPR035986">
    <property type="entry name" value="PKD_dom_sf"/>
</dbReference>
<evidence type="ECO:0008006" key="2">
    <source>
        <dbReference type="Google" id="ProtNLM"/>
    </source>
</evidence>